<sequence length="329" mass="34991">MKIASLFATALLFFAGPVASQTSSEIYSAACIEEIGAIPVFDCDAGVVVPVTVDGVRVSDHAPPLCDHPALLSNGADSDGQCVPHSRILNLSTDTAQVSVMCRQKLYRAPDSTDYDEIDVIAHNPDTGATCWFQAKADAETPVSGLQVPSPTSAIDGSFWAEPERVASDGCGFCHDNDPFMYSPFVGQVWSHVPVNPFGPYAHVDPGGIFADWPTTVMNMRDNTCTGCHRIGSGQLGAEGPWGTEKPGTCGQLADWMTGQQIPEGADSRAATYPGSHAMPPGFGETEAAWNVIYAEATSMVKSCCSDPEQAICSLTPIQSYLDEIYSKR</sequence>
<dbReference type="AlphaFoldDB" id="A0A238VDY2"/>
<accession>A0A238VDY2</accession>
<dbReference type="EMBL" id="FZNN01000002">
    <property type="protein sequence ID" value="SNR32368.1"/>
    <property type="molecule type" value="Genomic_DNA"/>
</dbReference>
<evidence type="ECO:0008006" key="4">
    <source>
        <dbReference type="Google" id="ProtNLM"/>
    </source>
</evidence>
<dbReference type="InterPro" id="IPR036280">
    <property type="entry name" value="Multihaem_cyt_sf"/>
</dbReference>
<evidence type="ECO:0000256" key="1">
    <source>
        <dbReference type="SAM" id="SignalP"/>
    </source>
</evidence>
<keyword evidence="3" id="KW-1185">Reference proteome</keyword>
<feature type="chain" id="PRO_5012602038" description="Cytochrome c domain-containing protein" evidence="1">
    <location>
        <begin position="21"/>
        <end position="329"/>
    </location>
</feature>
<evidence type="ECO:0000313" key="2">
    <source>
        <dbReference type="EMBL" id="SNR32368.1"/>
    </source>
</evidence>
<gene>
    <name evidence="2" type="ORF">SAMN06265370_1024</name>
</gene>
<dbReference type="SUPFAM" id="SSF48695">
    <property type="entry name" value="Multiheme cytochromes"/>
    <property type="match status" value="1"/>
</dbReference>
<dbReference type="RefSeq" id="WP_089268995.1">
    <property type="nucleotide sequence ID" value="NZ_FZNN01000002.1"/>
</dbReference>
<protein>
    <recommendedName>
        <fullName evidence="4">Cytochrome c domain-containing protein</fullName>
    </recommendedName>
</protein>
<organism evidence="2 3">
    <name type="scientific">Puniceibacterium sediminis</name>
    <dbReference type="NCBI Taxonomy" id="1608407"/>
    <lineage>
        <taxon>Bacteria</taxon>
        <taxon>Pseudomonadati</taxon>
        <taxon>Pseudomonadota</taxon>
        <taxon>Alphaproteobacteria</taxon>
        <taxon>Rhodobacterales</taxon>
        <taxon>Paracoccaceae</taxon>
        <taxon>Puniceibacterium</taxon>
    </lineage>
</organism>
<feature type="signal peptide" evidence="1">
    <location>
        <begin position="1"/>
        <end position="20"/>
    </location>
</feature>
<dbReference type="OrthoDB" id="5558004at2"/>
<evidence type="ECO:0000313" key="3">
    <source>
        <dbReference type="Proteomes" id="UP000198417"/>
    </source>
</evidence>
<keyword evidence="1" id="KW-0732">Signal</keyword>
<proteinExistence type="predicted"/>
<dbReference type="Proteomes" id="UP000198417">
    <property type="component" value="Unassembled WGS sequence"/>
</dbReference>
<name>A0A238VDY2_9RHOB</name>
<reference evidence="2 3" key="1">
    <citation type="submission" date="2017-06" db="EMBL/GenBank/DDBJ databases">
        <authorList>
            <person name="Kim H.J."/>
            <person name="Triplett B.A."/>
        </authorList>
    </citation>
    <scope>NUCLEOTIDE SEQUENCE [LARGE SCALE GENOMIC DNA]</scope>
    <source>
        <strain evidence="2 3">DSM 29052</strain>
    </source>
</reference>